<proteinExistence type="predicted"/>
<evidence type="ECO:0000313" key="2">
    <source>
        <dbReference type="Proteomes" id="UP000320055"/>
    </source>
</evidence>
<organism evidence="1 2">
    <name type="scientific">Hyella patelloides LEGE 07179</name>
    <dbReference type="NCBI Taxonomy" id="945734"/>
    <lineage>
        <taxon>Bacteria</taxon>
        <taxon>Bacillati</taxon>
        <taxon>Cyanobacteriota</taxon>
        <taxon>Cyanophyceae</taxon>
        <taxon>Pleurocapsales</taxon>
        <taxon>Hyellaceae</taxon>
        <taxon>Hyella</taxon>
    </lineage>
</organism>
<evidence type="ECO:0000313" key="1">
    <source>
        <dbReference type="EMBL" id="VEP14069.1"/>
    </source>
</evidence>
<dbReference type="EMBL" id="CAACVJ010000154">
    <property type="protein sequence ID" value="VEP14069.1"/>
    <property type="molecule type" value="Genomic_DNA"/>
</dbReference>
<gene>
    <name evidence="1" type="ORF">H1P_2370008</name>
</gene>
<dbReference type="RefSeq" id="WP_144872336.1">
    <property type="nucleotide sequence ID" value="NZ_LR213981.1"/>
</dbReference>
<protein>
    <submittedName>
        <fullName evidence="1">Uncharacterized protein</fullName>
    </submittedName>
</protein>
<dbReference type="AlphaFoldDB" id="A0A563VS05"/>
<dbReference type="Proteomes" id="UP000320055">
    <property type="component" value="Unassembled WGS sequence"/>
</dbReference>
<reference evidence="1 2" key="1">
    <citation type="submission" date="2019-01" db="EMBL/GenBank/DDBJ databases">
        <authorList>
            <person name="Brito A."/>
        </authorList>
    </citation>
    <scope>NUCLEOTIDE SEQUENCE [LARGE SCALE GENOMIC DNA]</scope>
    <source>
        <strain evidence="1">1</strain>
    </source>
</reference>
<dbReference type="OrthoDB" id="583272at2"/>
<accession>A0A563VS05</accession>
<keyword evidence="2" id="KW-1185">Reference proteome</keyword>
<sequence length="174" mass="18153">MDFTGDFDPANWTFTTTNADGSVNTTNAPTSITLTGGDDGSAGTTDYTITAPSNETISFSWNYSTSDGPNFDPFIRLLNSVETRLTDDGGADNQSGTDSFTVNSGDTFGFRITTVDGIVGPGSVTISDFASSPSASVPFEFSPALGLVLASGLFGSSHFYRQHKAGEVILNSEA</sequence>
<name>A0A563VS05_9CYAN</name>